<dbReference type="UniPathway" id="UPA00109">
    <property type="reaction ID" value="UER00183"/>
</dbReference>
<dbReference type="GO" id="GO:0006096">
    <property type="term" value="P:glycolytic process"/>
    <property type="evidence" value="ECO:0007669"/>
    <property type="project" value="UniProtKB-UniPathway"/>
</dbReference>
<comment type="cofactor">
    <cofactor evidence="11 12">
        <name>Zn(2+)</name>
        <dbReference type="ChEBI" id="CHEBI:29105"/>
    </cofactor>
    <text evidence="11 12">Binds 2 Zn(2+) ions per subunit. One is catalytic and the other provides a structural contribution.</text>
</comment>
<comment type="function">
    <text evidence="12">Catalyzes the aldol condensation of dihydroxyacetone phosphate (DHAP or glycerone-phosphate) with glyceraldehyde 3-phosphate (G3P) to form fructose 1,6-bisphosphate (FBP) in gluconeogenesis and the reverse reaction in glycolysis.</text>
</comment>
<evidence type="ECO:0000313" key="13">
    <source>
        <dbReference type="EMBL" id="HGT40509.1"/>
    </source>
</evidence>
<comment type="pathway">
    <text evidence="2 12">Carbohydrate degradation; glycolysis; D-glyceraldehyde 3-phosphate and glycerone phosphate from D-glucose: step 4/4.</text>
</comment>
<dbReference type="InterPro" id="IPR000771">
    <property type="entry name" value="FBA_II"/>
</dbReference>
<dbReference type="GO" id="GO:0005829">
    <property type="term" value="C:cytosol"/>
    <property type="evidence" value="ECO:0007669"/>
    <property type="project" value="TreeGrafter"/>
</dbReference>
<feature type="binding site" evidence="10">
    <location>
        <begin position="274"/>
        <end position="277"/>
    </location>
    <ligand>
        <name>dihydroxyacetone phosphate</name>
        <dbReference type="ChEBI" id="CHEBI:57642"/>
    </ligand>
</feature>
<evidence type="ECO:0000256" key="9">
    <source>
        <dbReference type="PIRSR" id="PIRSR001359-1"/>
    </source>
</evidence>
<dbReference type="NCBIfam" id="NF006628">
    <property type="entry name" value="PRK09197.1"/>
    <property type="match status" value="1"/>
</dbReference>
<dbReference type="PANTHER" id="PTHR30559">
    <property type="entry name" value="FRUCTOSE-BISPHOSPHATE ALDOLASE CLASS 2"/>
    <property type="match status" value="1"/>
</dbReference>
<sequence>MPIATPQQYAAMLDAAQAGGYAYPAVNCTSLITINAALKAFSDRQSDGIIQFSTGAGEFASGLNLKDKVLGTIVLAEAAHRLAARHNVLIALHTDHCPPKNVDDFLKPLIAETARRRQAGLGNLFQSHMLDASNLPLDQNMALSRELLALCAAQEIILEVEAGVVGGEEDGAAGASMEHVPDSKLYTTPEDMLAVYEALKGLGRYMFAATFGNVHGHYKPGAVKLRPDILQKGQAAVIDKYGPDAEFDLVFHGGSGTPTEQIRETLAYGVVKMNIDTDTQYAFTRPIVDHMFRNYSGVLMVDGEIGDKKAYDPRSYLKKAEEGMAKRLGIACDDLLSSGKTLFGKV</sequence>
<comment type="similarity">
    <text evidence="3 12">Belongs to the class II fructose-bisphosphate aldolase family.</text>
</comment>
<feature type="binding site" evidence="11">
    <location>
        <position position="252"/>
    </location>
    <ligand>
        <name>Zn(2+)</name>
        <dbReference type="ChEBI" id="CHEBI:29105"/>
        <label>1</label>
        <note>catalytic</note>
    </ligand>
</feature>
<dbReference type="GO" id="GO:0004332">
    <property type="term" value="F:fructose-bisphosphate aldolase activity"/>
    <property type="evidence" value="ECO:0007669"/>
    <property type="project" value="UniProtKB-EC"/>
</dbReference>
<comment type="catalytic activity">
    <reaction evidence="1 12">
        <text>beta-D-fructose 1,6-bisphosphate = D-glyceraldehyde 3-phosphate + dihydroxyacetone phosphate</text>
        <dbReference type="Rhea" id="RHEA:14729"/>
        <dbReference type="ChEBI" id="CHEBI:32966"/>
        <dbReference type="ChEBI" id="CHEBI:57642"/>
        <dbReference type="ChEBI" id="CHEBI:59776"/>
        <dbReference type="EC" id="4.1.2.13"/>
    </reaction>
</comment>
<dbReference type="InterPro" id="IPR006411">
    <property type="entry name" value="Fruct_bisP_bact"/>
</dbReference>
<evidence type="ECO:0000256" key="12">
    <source>
        <dbReference type="RuleBase" id="RU366023"/>
    </source>
</evidence>
<feature type="binding site" evidence="11">
    <location>
        <position position="131"/>
    </location>
    <ligand>
        <name>Zn(2+)</name>
        <dbReference type="ChEBI" id="CHEBI:29105"/>
        <label>2</label>
    </ligand>
</feature>
<evidence type="ECO:0000256" key="8">
    <source>
        <dbReference type="ARBA" id="ARBA00023239"/>
    </source>
</evidence>
<feature type="binding site" evidence="11">
    <location>
        <position position="96"/>
    </location>
    <ligand>
        <name>Zn(2+)</name>
        <dbReference type="ChEBI" id="CHEBI:29105"/>
        <label>1</label>
        <note>catalytic</note>
    </ligand>
</feature>
<gene>
    <name evidence="13" type="primary">fbaA</name>
    <name evidence="13" type="ORF">ENS64_14790</name>
</gene>
<dbReference type="Pfam" id="PF01116">
    <property type="entry name" value="F_bP_aldolase"/>
    <property type="match status" value="1"/>
</dbReference>
<feature type="binding site" evidence="11">
    <location>
        <position position="215"/>
    </location>
    <ligand>
        <name>Zn(2+)</name>
        <dbReference type="ChEBI" id="CHEBI:29105"/>
        <label>1</label>
        <note>catalytic</note>
    </ligand>
</feature>
<dbReference type="Gene3D" id="3.20.20.70">
    <property type="entry name" value="Aldolase class I"/>
    <property type="match status" value="1"/>
</dbReference>
<name>A0A7C4QTJ1_9PLAN</name>
<feature type="binding site" evidence="10">
    <location>
        <position position="216"/>
    </location>
    <ligand>
        <name>dihydroxyacetone phosphate</name>
        <dbReference type="ChEBI" id="CHEBI:57642"/>
    </ligand>
</feature>
<keyword evidence="5 11" id="KW-0479">Metal-binding</keyword>
<dbReference type="InterPro" id="IPR013785">
    <property type="entry name" value="Aldolase_TIM"/>
</dbReference>
<evidence type="ECO:0000256" key="6">
    <source>
        <dbReference type="ARBA" id="ARBA00022833"/>
    </source>
</evidence>
<keyword evidence="6 11" id="KW-0862">Zinc</keyword>
<dbReference type="NCBIfam" id="TIGR01520">
    <property type="entry name" value="FruBisAldo_II_A"/>
    <property type="match status" value="1"/>
</dbReference>
<protein>
    <recommendedName>
        <fullName evidence="4 12">Fructose-bisphosphate aldolase</fullName>
        <shortName evidence="12">FBP aldolase</shortName>
        <ecNumber evidence="4 12">4.1.2.13</ecNumber>
    </recommendedName>
</protein>
<dbReference type="EMBL" id="DSVQ01000018">
    <property type="protein sequence ID" value="HGT40509.1"/>
    <property type="molecule type" value="Genomic_DNA"/>
</dbReference>
<dbReference type="NCBIfam" id="TIGR00167">
    <property type="entry name" value="cbbA"/>
    <property type="match status" value="1"/>
</dbReference>
<evidence type="ECO:0000256" key="2">
    <source>
        <dbReference type="ARBA" id="ARBA00004714"/>
    </source>
</evidence>
<dbReference type="AlphaFoldDB" id="A0A7C4QTJ1"/>
<evidence type="ECO:0000256" key="5">
    <source>
        <dbReference type="ARBA" id="ARBA00022723"/>
    </source>
</evidence>
<evidence type="ECO:0000256" key="7">
    <source>
        <dbReference type="ARBA" id="ARBA00023152"/>
    </source>
</evidence>
<dbReference type="EC" id="4.1.2.13" evidence="4 12"/>
<comment type="caution">
    <text evidence="13">The sequence shown here is derived from an EMBL/GenBank/DDBJ whole genome shotgun (WGS) entry which is preliminary data.</text>
</comment>
<feature type="active site" description="Proton donor" evidence="9">
    <location>
        <position position="95"/>
    </location>
</feature>
<organism evidence="13">
    <name type="scientific">Schlesneria paludicola</name>
    <dbReference type="NCBI Taxonomy" id="360056"/>
    <lineage>
        <taxon>Bacteria</taxon>
        <taxon>Pseudomonadati</taxon>
        <taxon>Planctomycetota</taxon>
        <taxon>Planctomycetia</taxon>
        <taxon>Planctomycetales</taxon>
        <taxon>Planctomycetaceae</taxon>
        <taxon>Schlesneria</taxon>
    </lineage>
</organism>
<dbReference type="PANTHER" id="PTHR30559:SF0">
    <property type="entry name" value="FRUCTOSE-BISPHOSPHATE ALDOLASE"/>
    <property type="match status" value="1"/>
</dbReference>
<dbReference type="PIRSF" id="PIRSF001359">
    <property type="entry name" value="F_bP_aldolase_II"/>
    <property type="match status" value="1"/>
</dbReference>
<feature type="binding site" evidence="10">
    <location>
        <begin position="253"/>
        <end position="255"/>
    </location>
    <ligand>
        <name>dihydroxyacetone phosphate</name>
        <dbReference type="ChEBI" id="CHEBI:57642"/>
    </ligand>
</feature>
<keyword evidence="8 12" id="KW-0456">Lyase</keyword>
<evidence type="ECO:0000256" key="11">
    <source>
        <dbReference type="PIRSR" id="PIRSR001359-3"/>
    </source>
</evidence>
<keyword evidence="7 12" id="KW-0324">Glycolysis</keyword>
<feature type="binding site" evidence="11">
    <location>
        <position position="161"/>
    </location>
    <ligand>
        <name>Zn(2+)</name>
        <dbReference type="ChEBI" id="CHEBI:29105"/>
        <label>2</label>
    </ligand>
</feature>
<dbReference type="GO" id="GO:0008270">
    <property type="term" value="F:zinc ion binding"/>
    <property type="evidence" value="ECO:0007669"/>
    <property type="project" value="UniProtKB-UniRule"/>
</dbReference>
<evidence type="ECO:0000256" key="1">
    <source>
        <dbReference type="ARBA" id="ARBA00000441"/>
    </source>
</evidence>
<reference evidence="13" key="1">
    <citation type="journal article" date="2020" name="mSystems">
        <title>Genome- and Community-Level Interaction Insights into Carbon Utilization and Element Cycling Functions of Hydrothermarchaeota in Hydrothermal Sediment.</title>
        <authorList>
            <person name="Zhou Z."/>
            <person name="Liu Y."/>
            <person name="Xu W."/>
            <person name="Pan J."/>
            <person name="Luo Z.H."/>
            <person name="Li M."/>
        </authorList>
    </citation>
    <scope>NUCLEOTIDE SEQUENCE [LARGE SCALE GENOMIC DNA]</scope>
    <source>
        <strain evidence="13">SpSt-508</strain>
    </source>
</reference>
<accession>A0A7C4QTJ1</accession>
<evidence type="ECO:0000256" key="4">
    <source>
        <dbReference type="ARBA" id="ARBA00013068"/>
    </source>
</evidence>
<proteinExistence type="inferred from homology"/>
<evidence type="ECO:0000256" key="3">
    <source>
        <dbReference type="ARBA" id="ARBA00005812"/>
    </source>
</evidence>
<evidence type="ECO:0000256" key="10">
    <source>
        <dbReference type="PIRSR" id="PIRSR001359-2"/>
    </source>
</evidence>
<dbReference type="SUPFAM" id="SSF51569">
    <property type="entry name" value="Aldolase"/>
    <property type="match status" value="1"/>
</dbReference>